<dbReference type="Proteomes" id="UP000254677">
    <property type="component" value="Unassembled WGS sequence"/>
</dbReference>
<dbReference type="RefSeq" id="WP_115219975.1">
    <property type="nucleotide sequence ID" value="NZ_CAXYJE010000001.1"/>
</dbReference>
<gene>
    <name evidence="1" type="ORF">NCTC13292_00045</name>
</gene>
<accession>A0A378IZW1</accession>
<sequence>MTRIVQPIFENTNRELLQSTKHRFFTMFTPIQGYKDQRGKQVKESDLLACVANPFIDTYLEPAFALDAAIHLLNATASLAKALYTWSLNQQKTKTLVDKESAQEFGEAWSSVCHAASMVVAQTLNVIFSYISLFTRPIASIIQEVIDDTPTYSSYSRT</sequence>
<name>A0A378IZW1_9GAMM</name>
<keyword evidence="2" id="KW-1185">Reference proteome</keyword>
<dbReference type="OrthoDB" id="5637144at2"/>
<dbReference type="AlphaFoldDB" id="A0A378IZW1"/>
<evidence type="ECO:0000313" key="1">
    <source>
        <dbReference type="EMBL" id="STX40301.1"/>
    </source>
</evidence>
<reference evidence="1 2" key="1">
    <citation type="submission" date="2018-06" db="EMBL/GenBank/DDBJ databases">
        <authorList>
            <consortium name="Pathogen Informatics"/>
            <person name="Doyle S."/>
        </authorList>
    </citation>
    <scope>NUCLEOTIDE SEQUENCE [LARGE SCALE GENOMIC DNA]</scope>
    <source>
        <strain evidence="1 2">NCTC13292</strain>
    </source>
</reference>
<evidence type="ECO:0000313" key="2">
    <source>
        <dbReference type="Proteomes" id="UP000254677"/>
    </source>
</evidence>
<proteinExistence type="predicted"/>
<organism evidence="1 2">
    <name type="scientific">Legionella donaldsonii</name>
    <dbReference type="NCBI Taxonomy" id="45060"/>
    <lineage>
        <taxon>Bacteria</taxon>
        <taxon>Pseudomonadati</taxon>
        <taxon>Pseudomonadota</taxon>
        <taxon>Gammaproteobacteria</taxon>
        <taxon>Legionellales</taxon>
        <taxon>Legionellaceae</taxon>
        <taxon>Legionella</taxon>
    </lineage>
</organism>
<protein>
    <submittedName>
        <fullName evidence="1">Uncharacterized protein</fullName>
    </submittedName>
</protein>
<dbReference type="EMBL" id="UGOA01000001">
    <property type="protein sequence ID" value="STX40301.1"/>
    <property type="molecule type" value="Genomic_DNA"/>
</dbReference>